<evidence type="ECO:0000313" key="2">
    <source>
        <dbReference type="EMBL" id="HIW02781.1"/>
    </source>
</evidence>
<feature type="transmembrane region" description="Helical" evidence="1">
    <location>
        <begin position="12"/>
        <end position="34"/>
    </location>
</feature>
<feature type="transmembrane region" description="Helical" evidence="1">
    <location>
        <begin position="46"/>
        <end position="66"/>
    </location>
</feature>
<protein>
    <submittedName>
        <fullName evidence="2">Uncharacterized protein</fullName>
    </submittedName>
</protein>
<dbReference type="EMBL" id="DXHS01000084">
    <property type="protein sequence ID" value="HIW02781.1"/>
    <property type="molecule type" value="Genomic_DNA"/>
</dbReference>
<keyword evidence="1" id="KW-0812">Transmembrane</keyword>
<evidence type="ECO:0000256" key="1">
    <source>
        <dbReference type="SAM" id="Phobius"/>
    </source>
</evidence>
<organism evidence="2 3">
    <name type="scientific">Candidatus Protoclostridium stercorigallinarum</name>
    <dbReference type="NCBI Taxonomy" id="2838741"/>
    <lineage>
        <taxon>Bacteria</taxon>
        <taxon>Bacillati</taxon>
        <taxon>Bacillota</taxon>
        <taxon>Clostridia</taxon>
        <taxon>Candidatus Protoclostridium</taxon>
    </lineage>
</organism>
<evidence type="ECO:0000313" key="3">
    <source>
        <dbReference type="Proteomes" id="UP000823990"/>
    </source>
</evidence>
<dbReference type="Proteomes" id="UP000823990">
    <property type="component" value="Unassembled WGS sequence"/>
</dbReference>
<comment type="caution">
    <text evidence="2">The sequence shown here is derived from an EMBL/GenBank/DDBJ whole genome shotgun (WGS) entry which is preliminary data.</text>
</comment>
<name>A0A9D1TSP6_9FIRM</name>
<reference evidence="2" key="2">
    <citation type="submission" date="2021-04" db="EMBL/GenBank/DDBJ databases">
        <authorList>
            <person name="Gilroy R."/>
        </authorList>
    </citation>
    <scope>NUCLEOTIDE SEQUENCE</scope>
    <source>
        <strain evidence="2">12435</strain>
    </source>
</reference>
<keyword evidence="1" id="KW-1133">Transmembrane helix</keyword>
<feature type="transmembrane region" description="Helical" evidence="1">
    <location>
        <begin position="73"/>
        <end position="92"/>
    </location>
</feature>
<feature type="transmembrane region" description="Helical" evidence="1">
    <location>
        <begin position="112"/>
        <end position="131"/>
    </location>
</feature>
<reference evidence="2" key="1">
    <citation type="journal article" date="2021" name="PeerJ">
        <title>Extensive microbial diversity within the chicken gut microbiome revealed by metagenomics and culture.</title>
        <authorList>
            <person name="Gilroy R."/>
            <person name="Ravi A."/>
            <person name="Getino M."/>
            <person name="Pursley I."/>
            <person name="Horton D.L."/>
            <person name="Alikhan N.F."/>
            <person name="Baker D."/>
            <person name="Gharbi K."/>
            <person name="Hall N."/>
            <person name="Watson M."/>
            <person name="Adriaenssens E.M."/>
            <person name="Foster-Nyarko E."/>
            <person name="Jarju S."/>
            <person name="Secka A."/>
            <person name="Antonio M."/>
            <person name="Oren A."/>
            <person name="Chaudhuri R.R."/>
            <person name="La Ragione R."/>
            <person name="Hildebrand F."/>
            <person name="Pallen M.J."/>
        </authorList>
    </citation>
    <scope>NUCLEOTIDE SEQUENCE</scope>
    <source>
        <strain evidence="2">12435</strain>
    </source>
</reference>
<proteinExistence type="predicted"/>
<gene>
    <name evidence="2" type="ORF">H9892_05520</name>
</gene>
<dbReference type="AlphaFoldDB" id="A0A9D1TSP6"/>
<sequence length="141" mass="14919">MDVKALIKNKGLGYWICAAASVFALVLAIIVFATNFDALPNTVSNGWAIGLVLLIGVVVQIAVTFFPIRFASAVSVIVYTIAFGVTANKIPNAIADHFNQVNYTGGDFGMCMFYAVAALVITLACVVACFFKQTKDGTAVV</sequence>
<accession>A0A9D1TSP6</accession>
<keyword evidence="1" id="KW-0472">Membrane</keyword>